<organism evidence="1">
    <name type="scientific">marine metagenome</name>
    <dbReference type="NCBI Taxonomy" id="408172"/>
    <lineage>
        <taxon>unclassified sequences</taxon>
        <taxon>metagenomes</taxon>
        <taxon>ecological metagenomes</taxon>
    </lineage>
</organism>
<reference evidence="1" key="1">
    <citation type="submission" date="2018-05" db="EMBL/GenBank/DDBJ databases">
        <authorList>
            <person name="Lanie J.A."/>
            <person name="Ng W.-L."/>
            <person name="Kazmierczak K.M."/>
            <person name="Andrzejewski T.M."/>
            <person name="Davidsen T.M."/>
            <person name="Wayne K.J."/>
            <person name="Tettelin H."/>
            <person name="Glass J.I."/>
            <person name="Rusch D."/>
            <person name="Podicherti R."/>
            <person name="Tsui H.-C.T."/>
            <person name="Winkler M.E."/>
        </authorList>
    </citation>
    <scope>NUCLEOTIDE SEQUENCE</scope>
</reference>
<accession>A0A382Y4S4</accession>
<evidence type="ECO:0000313" key="1">
    <source>
        <dbReference type="EMBL" id="SVD78253.1"/>
    </source>
</evidence>
<evidence type="ECO:0008006" key="2">
    <source>
        <dbReference type="Google" id="ProtNLM"/>
    </source>
</evidence>
<protein>
    <recommendedName>
        <fullName evidence="2">Gfo/Idh/MocA-like oxidoreductase N-terminal domain-containing protein</fullName>
    </recommendedName>
</protein>
<proteinExistence type="predicted"/>
<dbReference type="Gene3D" id="3.40.50.720">
    <property type="entry name" value="NAD(P)-binding Rossmann-like Domain"/>
    <property type="match status" value="1"/>
</dbReference>
<feature type="non-terminal residue" evidence="1">
    <location>
        <position position="76"/>
    </location>
</feature>
<gene>
    <name evidence="1" type="ORF">METZ01_LOCUS431107</name>
</gene>
<dbReference type="EMBL" id="UINC01172927">
    <property type="protein sequence ID" value="SVD78253.1"/>
    <property type="molecule type" value="Genomic_DNA"/>
</dbReference>
<dbReference type="InterPro" id="IPR036291">
    <property type="entry name" value="NAD(P)-bd_dom_sf"/>
</dbReference>
<sequence>MVNIGIVGVGFMGVTHYKAIDKVKGGKVAAVVSRDDKKRAGDWRSIQGNFGGGGGVQDLSKVTCYKTLDELLADPA</sequence>
<dbReference type="SUPFAM" id="SSF51735">
    <property type="entry name" value="NAD(P)-binding Rossmann-fold domains"/>
    <property type="match status" value="1"/>
</dbReference>
<dbReference type="AlphaFoldDB" id="A0A382Y4S4"/>
<name>A0A382Y4S4_9ZZZZ</name>